<evidence type="ECO:0000313" key="3">
    <source>
        <dbReference type="Proteomes" id="UP000005580"/>
    </source>
</evidence>
<dbReference type="RefSeq" id="WP_004369141.1">
    <property type="nucleotide sequence ID" value="NZ_GL833119.1"/>
</dbReference>
<feature type="signal peptide" evidence="1">
    <location>
        <begin position="1"/>
        <end position="19"/>
    </location>
</feature>
<accession>E7RMU5</accession>
<evidence type="ECO:0000313" key="2">
    <source>
        <dbReference type="EMBL" id="EFZ38076.1"/>
    </source>
</evidence>
<name>E7RMU5_9BACT</name>
<dbReference type="HOGENOM" id="CLU_130386_1_0_10"/>
<dbReference type="InterPro" id="IPR025348">
    <property type="entry name" value="DUF4252"/>
</dbReference>
<reference evidence="2" key="1">
    <citation type="submission" date="2011-01" db="EMBL/GenBank/DDBJ databases">
        <authorList>
            <person name="Muzny D."/>
            <person name="Qin X."/>
            <person name="Buhay C."/>
            <person name="Dugan-Rocha S."/>
            <person name="Ding Y."/>
            <person name="Chen G."/>
            <person name="Hawes A."/>
            <person name="Holder M."/>
            <person name="Jhangiani S."/>
            <person name="Johnson A."/>
            <person name="Khan Z."/>
            <person name="Li Z."/>
            <person name="Liu W."/>
            <person name="Liu X."/>
            <person name="Perez L."/>
            <person name="Shen H."/>
            <person name="Wang Q."/>
            <person name="Watt J."/>
            <person name="Xi L."/>
            <person name="Xin Y."/>
            <person name="Zhou J."/>
            <person name="Deng J."/>
            <person name="Jiang H."/>
            <person name="Liu Y."/>
            <person name="Qu J."/>
            <person name="Song X.-Z."/>
            <person name="Zhang L."/>
            <person name="Villasana D."/>
            <person name="Johnson A."/>
            <person name="Liu J."/>
            <person name="Liyanage D."/>
            <person name="Lorensuhewa L."/>
            <person name="Robinson T."/>
            <person name="Song A."/>
            <person name="Song B.-B."/>
            <person name="Dinh H."/>
            <person name="Thornton R."/>
            <person name="Coyle M."/>
            <person name="Francisco L."/>
            <person name="Jackson L."/>
            <person name="Javaid M."/>
            <person name="Korchina V."/>
            <person name="Kovar C."/>
            <person name="Mata R."/>
            <person name="Mathew T."/>
            <person name="Ngo R."/>
            <person name="Nguyen L."/>
            <person name="Nguyen N."/>
            <person name="Okwuonu G."/>
            <person name="Ongeri F."/>
            <person name="Pham C."/>
            <person name="Simmons D."/>
            <person name="Wilczek-Boney K."/>
            <person name="Hale W."/>
            <person name="Jakkamsetti A."/>
            <person name="Pham P."/>
            <person name="Ruth R."/>
            <person name="San Lucas F."/>
            <person name="Warren J."/>
            <person name="Zhang J."/>
            <person name="Zhao Z."/>
            <person name="Zhou C."/>
            <person name="Zhu D."/>
            <person name="Lee S."/>
            <person name="Bess C."/>
            <person name="Blankenburg K."/>
            <person name="Forbes L."/>
            <person name="Fu Q."/>
            <person name="Gubbala S."/>
            <person name="Hirani K."/>
            <person name="Jayaseelan J.C."/>
            <person name="Lara F."/>
            <person name="Munidasa M."/>
            <person name="Palculict T."/>
            <person name="Patil S."/>
            <person name="Pu L.-L."/>
            <person name="Saada N."/>
            <person name="Tang L."/>
            <person name="Weissenberger G."/>
            <person name="Zhu Y."/>
            <person name="Hemphill L."/>
            <person name="Shang Y."/>
            <person name="Youmans B."/>
            <person name="Ayvaz T."/>
            <person name="Ross M."/>
            <person name="Santibanez J."/>
            <person name="Aqrawi P."/>
            <person name="Gross S."/>
            <person name="Joshi V."/>
            <person name="Fowler G."/>
            <person name="Nazareth L."/>
            <person name="Reid J."/>
            <person name="Worley K."/>
            <person name="Petrosino J."/>
            <person name="Highlander S."/>
            <person name="Gibbs R."/>
        </authorList>
    </citation>
    <scope>NUCLEOTIDE SEQUENCE [LARGE SCALE GENOMIC DNA]</scope>
    <source>
        <strain evidence="2">ATCC 33269</strain>
    </source>
</reference>
<organism evidence="2 3">
    <name type="scientific">Hoylesella oralis ATCC 33269</name>
    <dbReference type="NCBI Taxonomy" id="873533"/>
    <lineage>
        <taxon>Bacteria</taxon>
        <taxon>Pseudomonadati</taxon>
        <taxon>Bacteroidota</taxon>
        <taxon>Bacteroidia</taxon>
        <taxon>Bacteroidales</taxon>
        <taxon>Prevotellaceae</taxon>
        <taxon>Hoylesella</taxon>
    </lineage>
</organism>
<dbReference type="STRING" id="28134.SAMN05444288_0420"/>
<sequence length="154" mass="17500">MKKVLFTLAMVLMGTMAHAQSIDKFISQFEGNNDAQVVRMDKNMIKKELGNDSNDEEDRKLAEKADSMNVLVISSNKDKTAELFDNTLPDLEKEGYEKMINVNQDASKVKILSKTNETSIKEIIIIVSDNKQRVFVQIFGDIKPEEVEKMVQIN</sequence>
<evidence type="ECO:0000256" key="1">
    <source>
        <dbReference type="SAM" id="SignalP"/>
    </source>
</evidence>
<proteinExistence type="predicted"/>
<dbReference type="EMBL" id="AEPE02000002">
    <property type="protein sequence ID" value="EFZ38076.1"/>
    <property type="molecule type" value="Genomic_DNA"/>
</dbReference>
<dbReference type="AlphaFoldDB" id="E7RMU5"/>
<keyword evidence="1" id="KW-0732">Signal</keyword>
<gene>
    <name evidence="2" type="ORF">HMPREF0663_10445</name>
</gene>
<evidence type="ECO:0008006" key="4">
    <source>
        <dbReference type="Google" id="ProtNLM"/>
    </source>
</evidence>
<keyword evidence="3" id="KW-1185">Reference proteome</keyword>
<dbReference type="Pfam" id="PF14060">
    <property type="entry name" value="DUF4252"/>
    <property type="match status" value="1"/>
</dbReference>
<dbReference type="Proteomes" id="UP000005580">
    <property type="component" value="Unassembled WGS sequence"/>
</dbReference>
<comment type="caution">
    <text evidence="2">The sequence shown here is derived from an EMBL/GenBank/DDBJ whole genome shotgun (WGS) entry which is preliminary data.</text>
</comment>
<protein>
    <recommendedName>
        <fullName evidence="4">DUF4252 domain-containing protein</fullName>
    </recommendedName>
</protein>
<feature type="chain" id="PRO_5003221416" description="DUF4252 domain-containing protein" evidence="1">
    <location>
        <begin position="20"/>
        <end position="154"/>
    </location>
</feature>